<dbReference type="EMBL" id="JANHOG010000538">
    <property type="protein sequence ID" value="KAJ3553446.1"/>
    <property type="molecule type" value="Genomic_DNA"/>
</dbReference>
<accession>A0ACC1T5F0</accession>
<proteinExistence type="predicted"/>
<comment type="caution">
    <text evidence="1">The sequence shown here is derived from an EMBL/GenBank/DDBJ whole genome shotgun (WGS) entry which is preliminary data.</text>
</comment>
<dbReference type="Proteomes" id="UP001148662">
    <property type="component" value="Unassembled WGS sequence"/>
</dbReference>
<keyword evidence="2" id="KW-1185">Reference proteome</keyword>
<name>A0ACC1T5F0_9APHY</name>
<evidence type="ECO:0000313" key="1">
    <source>
        <dbReference type="EMBL" id="KAJ3553446.1"/>
    </source>
</evidence>
<evidence type="ECO:0000313" key="2">
    <source>
        <dbReference type="Proteomes" id="UP001148662"/>
    </source>
</evidence>
<sequence length="236" mass="26803">MAYYSSYPVSANHTASTRSGPSYPGMNERPAVEVHADFYFKDLYLQVEQKLFKVLRRTFANDSEVFGGMFLVPQGPNGEIEGSTAERPILLEGVKVNDMVQLLRVLYPKNQGIDEELSSRQWAAVLRLATKWCFMHARTVALSKLSAMADPIDKIVMYNDPAYELDAEQWLLPAVRSFCQRFDGLTVEEGTKLGMELTLRVCAIREKFAAQRAGCRVREHNELLDRIIKVVFELSE</sequence>
<reference evidence="1" key="1">
    <citation type="submission" date="2022-07" db="EMBL/GenBank/DDBJ databases">
        <title>Genome Sequence of Phlebia brevispora.</title>
        <authorList>
            <person name="Buettner E."/>
        </authorList>
    </citation>
    <scope>NUCLEOTIDE SEQUENCE</scope>
    <source>
        <strain evidence="1">MPL23</strain>
    </source>
</reference>
<protein>
    <submittedName>
        <fullName evidence="1">Uncharacterized protein</fullName>
    </submittedName>
</protein>
<gene>
    <name evidence="1" type="ORF">NM688_g3607</name>
</gene>
<organism evidence="1 2">
    <name type="scientific">Phlebia brevispora</name>
    <dbReference type="NCBI Taxonomy" id="194682"/>
    <lineage>
        <taxon>Eukaryota</taxon>
        <taxon>Fungi</taxon>
        <taxon>Dikarya</taxon>
        <taxon>Basidiomycota</taxon>
        <taxon>Agaricomycotina</taxon>
        <taxon>Agaricomycetes</taxon>
        <taxon>Polyporales</taxon>
        <taxon>Meruliaceae</taxon>
        <taxon>Phlebia</taxon>
    </lineage>
</organism>